<evidence type="ECO:0000313" key="2">
    <source>
        <dbReference type="EMBL" id="SMD33867.1"/>
    </source>
</evidence>
<dbReference type="EMBL" id="FWYF01000002">
    <property type="protein sequence ID" value="SMD33867.1"/>
    <property type="molecule type" value="Genomic_DNA"/>
</dbReference>
<feature type="signal peptide" evidence="1">
    <location>
        <begin position="1"/>
        <end position="20"/>
    </location>
</feature>
<dbReference type="Gene3D" id="2.40.70.10">
    <property type="entry name" value="Acid Proteases"/>
    <property type="match status" value="1"/>
</dbReference>
<dbReference type="AlphaFoldDB" id="A0A1W2GB29"/>
<accession>A0A1W2GB29</accession>
<dbReference type="GO" id="GO:0008233">
    <property type="term" value="F:peptidase activity"/>
    <property type="evidence" value="ECO:0007669"/>
    <property type="project" value="UniProtKB-KW"/>
</dbReference>
<keyword evidence="2" id="KW-0645">Protease</keyword>
<proteinExistence type="predicted"/>
<name>A0A1W2GB29_REIFA</name>
<keyword evidence="1" id="KW-0732">Signal</keyword>
<dbReference type="Proteomes" id="UP000192472">
    <property type="component" value="Unassembled WGS sequence"/>
</dbReference>
<keyword evidence="3" id="KW-1185">Reference proteome</keyword>
<dbReference type="SUPFAM" id="SSF50630">
    <property type="entry name" value="Acid proteases"/>
    <property type="match status" value="1"/>
</dbReference>
<evidence type="ECO:0000313" key="3">
    <source>
        <dbReference type="Proteomes" id="UP000192472"/>
    </source>
</evidence>
<dbReference type="RefSeq" id="WP_176214726.1">
    <property type="nucleotide sequence ID" value="NZ_FWYF01000002.1"/>
</dbReference>
<reference evidence="2 3" key="1">
    <citation type="submission" date="2017-04" db="EMBL/GenBank/DDBJ databases">
        <authorList>
            <person name="Afonso C.L."/>
            <person name="Miller P.J."/>
            <person name="Scott M.A."/>
            <person name="Spackman E."/>
            <person name="Goraichik I."/>
            <person name="Dimitrov K.M."/>
            <person name="Suarez D.L."/>
            <person name="Swayne D.E."/>
        </authorList>
    </citation>
    <scope>NUCLEOTIDE SEQUENCE [LARGE SCALE GENOMIC DNA]</scope>
    <source>
        <strain evidence="2 3">DSM 26133</strain>
    </source>
</reference>
<dbReference type="STRING" id="692418.SAMN04488029_1713"/>
<gene>
    <name evidence="2" type="ORF">SAMN04488029_1713</name>
</gene>
<keyword evidence="2" id="KW-0378">Hydrolase</keyword>
<organism evidence="2 3">
    <name type="scientific">Reichenbachiella faecimaris</name>
    <dbReference type="NCBI Taxonomy" id="692418"/>
    <lineage>
        <taxon>Bacteria</taxon>
        <taxon>Pseudomonadati</taxon>
        <taxon>Bacteroidota</taxon>
        <taxon>Cytophagia</taxon>
        <taxon>Cytophagales</taxon>
        <taxon>Reichenbachiellaceae</taxon>
        <taxon>Reichenbachiella</taxon>
    </lineage>
</organism>
<dbReference type="InterPro" id="IPR021109">
    <property type="entry name" value="Peptidase_aspartic_dom_sf"/>
</dbReference>
<feature type="chain" id="PRO_5012031931" evidence="1">
    <location>
        <begin position="21"/>
        <end position="180"/>
    </location>
</feature>
<protein>
    <submittedName>
        <fullName evidence="2">Aspartyl protease</fullName>
    </submittedName>
</protein>
<dbReference type="GO" id="GO:0006508">
    <property type="term" value="P:proteolysis"/>
    <property type="evidence" value="ECO:0007669"/>
    <property type="project" value="UniProtKB-KW"/>
</dbReference>
<evidence type="ECO:0000256" key="1">
    <source>
        <dbReference type="SAM" id="SignalP"/>
    </source>
</evidence>
<sequence length="180" mass="20143">MKKFIVIVSLVALVNNFTRAQELETVEAKYRGKPIIQMTLNDKKTWVLLDTGSEYTILDSGAKQKYDFFVSHSNDDRINVSGLGSTNNGLSETSNAELRFGHVKLKGPTYAFDLSTVAKSIQLRTGKRITAIIGTHMMRSYGFVIDMRDSTATLHIKSKKKKNQSDFSSDDMIIAKNAKK</sequence>